<dbReference type="OrthoDB" id="2684964at2759"/>
<proteinExistence type="predicted"/>
<organism evidence="1 2">
    <name type="scientific">Paxillus rubicundulus Ve08.2h10</name>
    <dbReference type="NCBI Taxonomy" id="930991"/>
    <lineage>
        <taxon>Eukaryota</taxon>
        <taxon>Fungi</taxon>
        <taxon>Dikarya</taxon>
        <taxon>Basidiomycota</taxon>
        <taxon>Agaricomycotina</taxon>
        <taxon>Agaricomycetes</taxon>
        <taxon>Agaricomycetidae</taxon>
        <taxon>Boletales</taxon>
        <taxon>Paxilineae</taxon>
        <taxon>Paxillaceae</taxon>
        <taxon>Paxillus</taxon>
    </lineage>
</organism>
<evidence type="ECO:0000313" key="1">
    <source>
        <dbReference type="EMBL" id="KIK79284.1"/>
    </source>
</evidence>
<reference evidence="2" key="2">
    <citation type="submission" date="2015-01" db="EMBL/GenBank/DDBJ databases">
        <title>Evolutionary Origins and Diversification of the Mycorrhizal Mutualists.</title>
        <authorList>
            <consortium name="DOE Joint Genome Institute"/>
            <consortium name="Mycorrhizal Genomics Consortium"/>
            <person name="Kohler A."/>
            <person name="Kuo A."/>
            <person name="Nagy L.G."/>
            <person name="Floudas D."/>
            <person name="Copeland A."/>
            <person name="Barry K.W."/>
            <person name="Cichocki N."/>
            <person name="Veneault-Fourrey C."/>
            <person name="LaButti K."/>
            <person name="Lindquist E.A."/>
            <person name="Lipzen A."/>
            <person name="Lundell T."/>
            <person name="Morin E."/>
            <person name="Murat C."/>
            <person name="Riley R."/>
            <person name="Ohm R."/>
            <person name="Sun H."/>
            <person name="Tunlid A."/>
            <person name="Henrissat B."/>
            <person name="Grigoriev I.V."/>
            <person name="Hibbett D.S."/>
            <person name="Martin F."/>
        </authorList>
    </citation>
    <scope>NUCLEOTIDE SEQUENCE [LARGE SCALE GENOMIC DNA]</scope>
    <source>
        <strain evidence="2">Ve08.2h10</strain>
    </source>
</reference>
<protein>
    <recommendedName>
        <fullName evidence="3">DDE Tnp4 domain-containing protein</fullName>
    </recommendedName>
</protein>
<evidence type="ECO:0000313" key="2">
    <source>
        <dbReference type="Proteomes" id="UP000054538"/>
    </source>
</evidence>
<dbReference type="AlphaFoldDB" id="A0A0D0DEG3"/>
<dbReference type="HOGENOM" id="CLU_040082_4_0_1"/>
<feature type="non-terminal residue" evidence="1">
    <location>
        <position position="129"/>
    </location>
</feature>
<dbReference type="Proteomes" id="UP000054538">
    <property type="component" value="Unassembled WGS sequence"/>
</dbReference>
<name>A0A0D0DEG3_9AGAM</name>
<keyword evidence="2" id="KW-1185">Reference proteome</keyword>
<sequence length="129" mass="14961">HASACNIIERIFGVLKHWFHVLLMAPEYDLDTQAHIPSTLCTIHNFIYAHPFMDDWNNLDYHYIPDIPHIQGYAGDEELEVGGNGKFKRMCNNITQEVWADYQGILMVELDDFDLLEEELLDHGLAVIF</sequence>
<gene>
    <name evidence="1" type="ORF">PAXRUDRAFT_161677</name>
</gene>
<reference evidence="1 2" key="1">
    <citation type="submission" date="2014-04" db="EMBL/GenBank/DDBJ databases">
        <authorList>
            <consortium name="DOE Joint Genome Institute"/>
            <person name="Kuo A."/>
            <person name="Kohler A."/>
            <person name="Jargeat P."/>
            <person name="Nagy L.G."/>
            <person name="Floudas D."/>
            <person name="Copeland A."/>
            <person name="Barry K.W."/>
            <person name="Cichocki N."/>
            <person name="Veneault-Fourrey C."/>
            <person name="LaButti K."/>
            <person name="Lindquist E.A."/>
            <person name="Lipzen A."/>
            <person name="Lundell T."/>
            <person name="Morin E."/>
            <person name="Murat C."/>
            <person name="Sun H."/>
            <person name="Tunlid A."/>
            <person name="Henrissat B."/>
            <person name="Grigoriev I.V."/>
            <person name="Hibbett D.S."/>
            <person name="Martin F."/>
            <person name="Nordberg H.P."/>
            <person name="Cantor M.N."/>
            <person name="Hua S.X."/>
        </authorList>
    </citation>
    <scope>NUCLEOTIDE SEQUENCE [LARGE SCALE GENOMIC DNA]</scope>
    <source>
        <strain evidence="1 2">Ve08.2h10</strain>
    </source>
</reference>
<evidence type="ECO:0008006" key="3">
    <source>
        <dbReference type="Google" id="ProtNLM"/>
    </source>
</evidence>
<dbReference type="EMBL" id="KN826322">
    <property type="protein sequence ID" value="KIK79284.1"/>
    <property type="molecule type" value="Genomic_DNA"/>
</dbReference>
<accession>A0A0D0DEG3</accession>
<dbReference type="InParanoid" id="A0A0D0DEG3"/>